<evidence type="ECO:0000256" key="2">
    <source>
        <dbReference type="SAM" id="Phobius"/>
    </source>
</evidence>
<gene>
    <name evidence="3" type="ORF">HRG_07011</name>
</gene>
<evidence type="ECO:0000256" key="1">
    <source>
        <dbReference type="SAM" id="MobiDB-lite"/>
    </source>
</evidence>
<accession>A0A9P8MX83</accession>
<comment type="caution">
    <text evidence="3">The sequence shown here is derived from an EMBL/GenBank/DDBJ whole genome shotgun (WGS) entry which is preliminary data.</text>
</comment>
<dbReference type="GeneID" id="68356140"/>
<dbReference type="Proteomes" id="UP000824596">
    <property type="component" value="Unassembled WGS sequence"/>
</dbReference>
<dbReference type="AlphaFoldDB" id="A0A9P8MX83"/>
<keyword evidence="4" id="KW-1185">Reference proteome</keyword>
<evidence type="ECO:0000313" key="3">
    <source>
        <dbReference type="EMBL" id="KAH0961931.1"/>
    </source>
</evidence>
<keyword evidence="2" id="KW-0472">Membrane</keyword>
<proteinExistence type="predicted"/>
<feature type="region of interest" description="Disordered" evidence="1">
    <location>
        <begin position="33"/>
        <end position="57"/>
    </location>
</feature>
<feature type="transmembrane region" description="Helical" evidence="2">
    <location>
        <begin position="73"/>
        <end position="98"/>
    </location>
</feature>
<evidence type="ECO:0000313" key="4">
    <source>
        <dbReference type="Proteomes" id="UP000824596"/>
    </source>
</evidence>
<dbReference type="RefSeq" id="XP_044719444.1">
    <property type="nucleotide sequence ID" value="XM_044865482.1"/>
</dbReference>
<sequence length="139" mass="14954">MQVASTYPDLATGCHEDLFLWLGDLFEPEEPPDACGLGSAKTSSSRSSHADFGFSAPPSRLLPLLKDVPSLRLLHSLTSTLFLSTALSTIALMPAFLLERFRRRPSCSPQLIGLAAAIDAEAFLEKAQPPPSLSCPVEE</sequence>
<keyword evidence="2" id="KW-0812">Transmembrane</keyword>
<organism evidence="3 4">
    <name type="scientific">Hirsutella rhossiliensis</name>
    <dbReference type="NCBI Taxonomy" id="111463"/>
    <lineage>
        <taxon>Eukaryota</taxon>
        <taxon>Fungi</taxon>
        <taxon>Dikarya</taxon>
        <taxon>Ascomycota</taxon>
        <taxon>Pezizomycotina</taxon>
        <taxon>Sordariomycetes</taxon>
        <taxon>Hypocreomycetidae</taxon>
        <taxon>Hypocreales</taxon>
        <taxon>Ophiocordycipitaceae</taxon>
        <taxon>Hirsutella</taxon>
    </lineage>
</organism>
<protein>
    <submittedName>
        <fullName evidence="3">Uncharacterized protein</fullName>
    </submittedName>
</protein>
<reference evidence="3" key="1">
    <citation type="submission" date="2021-09" db="EMBL/GenBank/DDBJ databases">
        <title>A high-quality genome of the endoparasitic fungus Hirsutella rhossiliensis with a comparison of Hirsutella genomes reveals transposable elements contributing to genome size variation.</title>
        <authorList>
            <person name="Lin R."/>
            <person name="Jiao Y."/>
            <person name="Sun X."/>
            <person name="Ling J."/>
            <person name="Xie B."/>
            <person name="Cheng X."/>
        </authorList>
    </citation>
    <scope>NUCLEOTIDE SEQUENCE</scope>
    <source>
        <strain evidence="3">HR02</strain>
    </source>
</reference>
<keyword evidence="2" id="KW-1133">Transmembrane helix</keyword>
<name>A0A9P8MX83_9HYPO</name>
<dbReference type="EMBL" id="JAIZPD010000007">
    <property type="protein sequence ID" value="KAH0961931.1"/>
    <property type="molecule type" value="Genomic_DNA"/>
</dbReference>